<evidence type="ECO:0000313" key="1">
    <source>
        <dbReference type="EMBL" id="TFK67215.1"/>
    </source>
</evidence>
<proteinExistence type="predicted"/>
<dbReference type="EMBL" id="ML208382">
    <property type="protein sequence ID" value="TFK67215.1"/>
    <property type="molecule type" value="Genomic_DNA"/>
</dbReference>
<name>A0ACD3ANE3_9AGAR</name>
<gene>
    <name evidence="1" type="ORF">BDN72DRAFT_112296</name>
</gene>
<organism evidence="1 2">
    <name type="scientific">Pluteus cervinus</name>
    <dbReference type="NCBI Taxonomy" id="181527"/>
    <lineage>
        <taxon>Eukaryota</taxon>
        <taxon>Fungi</taxon>
        <taxon>Dikarya</taxon>
        <taxon>Basidiomycota</taxon>
        <taxon>Agaricomycotina</taxon>
        <taxon>Agaricomycetes</taxon>
        <taxon>Agaricomycetidae</taxon>
        <taxon>Agaricales</taxon>
        <taxon>Pluteineae</taxon>
        <taxon>Pluteaceae</taxon>
        <taxon>Pluteus</taxon>
    </lineage>
</organism>
<sequence>MSDEETYEVEKIVRAKVLEKEGRLFWRFLVRWKGYDADDDTWEAIDAFVGSGVEHVNEFFRRASANCGGRDWRNLDLFQVGEEFVLVSSVELTAVIGRYTTVVPVSRAM</sequence>
<reference evidence="1 2" key="1">
    <citation type="journal article" date="2019" name="Nat. Ecol. Evol.">
        <title>Megaphylogeny resolves global patterns of mushroom evolution.</title>
        <authorList>
            <person name="Varga T."/>
            <person name="Krizsan K."/>
            <person name="Foldi C."/>
            <person name="Dima B."/>
            <person name="Sanchez-Garcia M."/>
            <person name="Sanchez-Ramirez S."/>
            <person name="Szollosi G.J."/>
            <person name="Szarkandi J.G."/>
            <person name="Papp V."/>
            <person name="Albert L."/>
            <person name="Andreopoulos W."/>
            <person name="Angelini C."/>
            <person name="Antonin V."/>
            <person name="Barry K.W."/>
            <person name="Bougher N.L."/>
            <person name="Buchanan P."/>
            <person name="Buyck B."/>
            <person name="Bense V."/>
            <person name="Catcheside P."/>
            <person name="Chovatia M."/>
            <person name="Cooper J."/>
            <person name="Damon W."/>
            <person name="Desjardin D."/>
            <person name="Finy P."/>
            <person name="Geml J."/>
            <person name="Haridas S."/>
            <person name="Hughes K."/>
            <person name="Justo A."/>
            <person name="Karasinski D."/>
            <person name="Kautmanova I."/>
            <person name="Kiss B."/>
            <person name="Kocsube S."/>
            <person name="Kotiranta H."/>
            <person name="LaButti K.M."/>
            <person name="Lechner B.E."/>
            <person name="Liimatainen K."/>
            <person name="Lipzen A."/>
            <person name="Lukacs Z."/>
            <person name="Mihaltcheva S."/>
            <person name="Morgado L.N."/>
            <person name="Niskanen T."/>
            <person name="Noordeloos M.E."/>
            <person name="Ohm R.A."/>
            <person name="Ortiz-Santana B."/>
            <person name="Ovrebo C."/>
            <person name="Racz N."/>
            <person name="Riley R."/>
            <person name="Savchenko A."/>
            <person name="Shiryaev A."/>
            <person name="Soop K."/>
            <person name="Spirin V."/>
            <person name="Szebenyi C."/>
            <person name="Tomsovsky M."/>
            <person name="Tulloss R.E."/>
            <person name="Uehling J."/>
            <person name="Grigoriev I.V."/>
            <person name="Vagvolgyi C."/>
            <person name="Papp T."/>
            <person name="Martin F.M."/>
            <person name="Miettinen O."/>
            <person name="Hibbett D.S."/>
            <person name="Nagy L.G."/>
        </authorList>
    </citation>
    <scope>NUCLEOTIDE SEQUENCE [LARGE SCALE GENOMIC DNA]</scope>
    <source>
        <strain evidence="1 2">NL-1719</strain>
    </source>
</reference>
<evidence type="ECO:0000313" key="2">
    <source>
        <dbReference type="Proteomes" id="UP000308600"/>
    </source>
</evidence>
<dbReference type="Proteomes" id="UP000308600">
    <property type="component" value="Unassembled WGS sequence"/>
</dbReference>
<keyword evidence="2" id="KW-1185">Reference proteome</keyword>
<protein>
    <submittedName>
        <fullName evidence="1">Uncharacterized protein</fullName>
    </submittedName>
</protein>
<accession>A0ACD3ANE3</accession>